<evidence type="ECO:0000313" key="2">
    <source>
        <dbReference type="Proteomes" id="UP000095247"/>
    </source>
</evidence>
<sequence length="377" mass="43998">MLKNLKRNSAFIVLIIFIILFTSLNAQYQKEIKKDAPPLTEHYVRMSGFESLYTWSVASLREEPYISELFIDGYNNVHFAYYDNILNTAVYVTGKDGNFTRTILDNNRELGNFISIALNNRNVHVSYNKANKILYANNNSGTFNNYTMDIRQNRKINDLKLVMSAFNYPTLFFVDNRGILSVSRFYRDNFFSDFIYTNKIVDSVYPVAEKDGYALYMHEYQTGNILYGSRKTNTAFQFFDNMAIVTNSSIYSVSYEEHNRFNIVYLTRDNPNTINYTRFYDGVFTNGIIVSEDENIISLDSTLDYAAQIMVLYTKENGNKYLFMDNRVIDLSVLGTSIGNVRLKSAQYPYFYILYYNNIFNELRITKINISDIEKLK</sequence>
<proteinExistence type="predicted"/>
<evidence type="ECO:0008006" key="3">
    <source>
        <dbReference type="Google" id="ProtNLM"/>
    </source>
</evidence>
<protein>
    <recommendedName>
        <fullName evidence="3">DUF5050 domain-containing protein</fullName>
    </recommendedName>
</protein>
<comment type="caution">
    <text evidence="1">The sequence shown here is derived from an EMBL/GenBank/DDBJ whole genome shotgun (WGS) entry which is preliminary data.</text>
</comment>
<dbReference type="EMBL" id="MDCO01000001">
    <property type="protein sequence ID" value="OEJ15980.1"/>
    <property type="molecule type" value="Genomic_DNA"/>
</dbReference>
<name>A0A1E5NIJ9_9SPIR</name>
<accession>A0A1E5NIJ9</accession>
<organism evidence="1 2">
    <name type="scientific">Brachyspira hampsonii</name>
    <dbReference type="NCBI Taxonomy" id="1287055"/>
    <lineage>
        <taxon>Bacteria</taxon>
        <taxon>Pseudomonadati</taxon>
        <taxon>Spirochaetota</taxon>
        <taxon>Spirochaetia</taxon>
        <taxon>Brachyspirales</taxon>
        <taxon>Brachyspiraceae</taxon>
        <taxon>Brachyspira</taxon>
    </lineage>
</organism>
<dbReference type="Proteomes" id="UP000095247">
    <property type="component" value="Unassembled WGS sequence"/>
</dbReference>
<evidence type="ECO:0000313" key="1">
    <source>
        <dbReference type="EMBL" id="OEJ15980.1"/>
    </source>
</evidence>
<dbReference type="AlphaFoldDB" id="A0A1E5NIJ9"/>
<dbReference type="RefSeq" id="WP_069725451.1">
    <property type="nucleotide sequence ID" value="NZ_MDCO01000001.1"/>
</dbReference>
<gene>
    <name evidence="1" type="ORF">BFL38_11020</name>
</gene>
<reference evidence="1 2" key="1">
    <citation type="submission" date="2016-08" db="EMBL/GenBank/DDBJ databases">
        <title>Characterization and recognition of Brachyspira hampsonii sp. nov., a novel intestinal spirochete that is pathogenic to pigs.</title>
        <authorList>
            <person name="Mirajkar N."/>
            <person name="La T."/>
            <person name="Phillips N."/>
            <person name="Hampson D."/>
            <person name="Gebhart C."/>
        </authorList>
    </citation>
    <scope>NUCLEOTIDE SEQUENCE [LARGE SCALE GENOMIC DNA]</scope>
    <source>
        <strain evidence="1 2">P280/1</strain>
    </source>
</reference>